<protein>
    <submittedName>
        <fullName evidence="1">Uncharacterized protein</fullName>
    </submittedName>
</protein>
<proteinExistence type="predicted"/>
<dbReference type="EMBL" id="JANBPG010001401">
    <property type="protein sequence ID" value="KAJ1890122.1"/>
    <property type="molecule type" value="Genomic_DNA"/>
</dbReference>
<comment type="caution">
    <text evidence="1">The sequence shown here is derived from an EMBL/GenBank/DDBJ whole genome shotgun (WGS) entry which is preliminary data.</text>
</comment>
<organism evidence="1 2">
    <name type="scientific">Kickxella alabastrina</name>
    <dbReference type="NCBI Taxonomy" id="61397"/>
    <lineage>
        <taxon>Eukaryota</taxon>
        <taxon>Fungi</taxon>
        <taxon>Fungi incertae sedis</taxon>
        <taxon>Zoopagomycota</taxon>
        <taxon>Kickxellomycotina</taxon>
        <taxon>Kickxellomycetes</taxon>
        <taxon>Kickxellales</taxon>
        <taxon>Kickxellaceae</taxon>
        <taxon>Kickxella</taxon>
    </lineage>
</organism>
<sequence length="302" mass="33313">MGPTHFVKGRIVDDRIIDPPDYYFSPSARQMIGFWAFNTSDKLPSTDPVQETTLFTLLDDVTAGLALRLVFMSANANNFIAFTMGLNVIRKGSSPAARLFYFENQIIKISERIIIIECPLYNAETAKLLLVQVEMAGLPGYDVTDSQLLQIDTPDVQTLSSTDLCGLSKVMNFLSHGSIWHRAGFLSISQRRMVVMLDFGEKLTGLIVFIHGGVLATVLNNASTLLLTKVAGIDMAHVNAVARDIPYLRGIYLNSKGVVIDAVVEEANDKDELVIFAKLMKGADVHTTLRITFTLLKPDSKL</sequence>
<evidence type="ECO:0000313" key="1">
    <source>
        <dbReference type="EMBL" id="KAJ1890122.1"/>
    </source>
</evidence>
<accession>A0ACC1IAK1</accession>
<dbReference type="Proteomes" id="UP001150581">
    <property type="component" value="Unassembled WGS sequence"/>
</dbReference>
<evidence type="ECO:0000313" key="2">
    <source>
        <dbReference type="Proteomes" id="UP001150581"/>
    </source>
</evidence>
<gene>
    <name evidence="1" type="ORF">LPJ66_007661</name>
</gene>
<keyword evidence="2" id="KW-1185">Reference proteome</keyword>
<name>A0ACC1IAK1_9FUNG</name>
<reference evidence="1" key="1">
    <citation type="submission" date="2022-07" db="EMBL/GenBank/DDBJ databases">
        <title>Phylogenomic reconstructions and comparative analyses of Kickxellomycotina fungi.</title>
        <authorList>
            <person name="Reynolds N.K."/>
            <person name="Stajich J.E."/>
            <person name="Barry K."/>
            <person name="Grigoriev I.V."/>
            <person name="Crous P."/>
            <person name="Smith M.E."/>
        </authorList>
    </citation>
    <scope>NUCLEOTIDE SEQUENCE</scope>
    <source>
        <strain evidence="1">Benny 63K</strain>
    </source>
</reference>